<keyword evidence="3" id="KW-1185">Reference proteome</keyword>
<dbReference type="Proteomes" id="UP001482620">
    <property type="component" value="Unassembled WGS sequence"/>
</dbReference>
<feature type="compositionally biased region" description="Basic residues" evidence="1">
    <location>
        <begin position="78"/>
        <end position="87"/>
    </location>
</feature>
<evidence type="ECO:0000313" key="2">
    <source>
        <dbReference type="EMBL" id="MEQ2251647.1"/>
    </source>
</evidence>
<organism evidence="2 3">
    <name type="scientific">Ilyodon furcidens</name>
    <name type="common">goldbreast splitfin</name>
    <dbReference type="NCBI Taxonomy" id="33524"/>
    <lineage>
        <taxon>Eukaryota</taxon>
        <taxon>Metazoa</taxon>
        <taxon>Chordata</taxon>
        <taxon>Craniata</taxon>
        <taxon>Vertebrata</taxon>
        <taxon>Euteleostomi</taxon>
        <taxon>Actinopterygii</taxon>
        <taxon>Neopterygii</taxon>
        <taxon>Teleostei</taxon>
        <taxon>Neoteleostei</taxon>
        <taxon>Acanthomorphata</taxon>
        <taxon>Ovalentaria</taxon>
        <taxon>Atherinomorphae</taxon>
        <taxon>Cyprinodontiformes</taxon>
        <taxon>Goodeidae</taxon>
        <taxon>Ilyodon</taxon>
    </lineage>
</organism>
<evidence type="ECO:0000313" key="3">
    <source>
        <dbReference type="Proteomes" id="UP001482620"/>
    </source>
</evidence>
<protein>
    <submittedName>
        <fullName evidence="2">Uncharacterized protein</fullName>
    </submittedName>
</protein>
<reference evidence="2 3" key="1">
    <citation type="submission" date="2021-06" db="EMBL/GenBank/DDBJ databases">
        <authorList>
            <person name="Palmer J.M."/>
        </authorList>
    </citation>
    <scope>NUCLEOTIDE SEQUENCE [LARGE SCALE GENOMIC DNA]</scope>
    <source>
        <strain evidence="3">if_2019</strain>
        <tissue evidence="2">Muscle</tissue>
    </source>
</reference>
<name>A0ABV0V699_9TELE</name>
<evidence type="ECO:0000256" key="1">
    <source>
        <dbReference type="SAM" id="MobiDB-lite"/>
    </source>
</evidence>
<sequence length="87" mass="10121">MCYFSGWPTHLQPNHTQGVCVHHWQRYSSVISMSLLKWNCEGKKRKESRQMTNGMKGGKNKTRSRKKVDSKGVSRSLLRVRKRQTGT</sequence>
<accession>A0ABV0V699</accession>
<gene>
    <name evidence="2" type="ORF">ILYODFUR_013293</name>
</gene>
<proteinExistence type="predicted"/>
<dbReference type="EMBL" id="JAHRIQ010093758">
    <property type="protein sequence ID" value="MEQ2251647.1"/>
    <property type="molecule type" value="Genomic_DNA"/>
</dbReference>
<comment type="caution">
    <text evidence="2">The sequence shown here is derived from an EMBL/GenBank/DDBJ whole genome shotgun (WGS) entry which is preliminary data.</text>
</comment>
<feature type="region of interest" description="Disordered" evidence="1">
    <location>
        <begin position="43"/>
        <end position="87"/>
    </location>
</feature>